<evidence type="ECO:0000256" key="2">
    <source>
        <dbReference type="ARBA" id="ARBA00010107"/>
    </source>
</evidence>
<feature type="active site" description="Proton donor/acceptor" evidence="11">
    <location>
        <position position="446"/>
    </location>
</feature>
<feature type="region of interest" description="Disordered" evidence="13">
    <location>
        <begin position="666"/>
        <end position="886"/>
    </location>
</feature>
<dbReference type="GO" id="GO:0005634">
    <property type="term" value="C:nucleus"/>
    <property type="evidence" value="ECO:0007669"/>
    <property type="project" value="UniProtKB-SubCell"/>
</dbReference>
<dbReference type="SUPFAM" id="SSF55729">
    <property type="entry name" value="Acyl-CoA N-acyltransferases (Nat)"/>
    <property type="match status" value="1"/>
</dbReference>
<name>A0AAX4HES1_9ASCO</name>
<dbReference type="InterPro" id="IPR016181">
    <property type="entry name" value="Acyl_CoA_acyltransferase"/>
</dbReference>
<keyword evidence="8" id="KW-0156">Chromatin regulator</keyword>
<dbReference type="InterPro" id="IPR040706">
    <property type="entry name" value="Zf-MYST"/>
</dbReference>
<dbReference type="Pfam" id="PF17772">
    <property type="entry name" value="zf-MYST"/>
    <property type="match status" value="1"/>
</dbReference>
<dbReference type="GO" id="GO:0003682">
    <property type="term" value="F:chromatin binding"/>
    <property type="evidence" value="ECO:0007669"/>
    <property type="project" value="TreeGrafter"/>
</dbReference>
<dbReference type="Proteomes" id="UP001338582">
    <property type="component" value="Chromosome 4"/>
</dbReference>
<dbReference type="EMBL" id="CP138897">
    <property type="protein sequence ID" value="WPK26382.1"/>
    <property type="molecule type" value="Genomic_DNA"/>
</dbReference>
<gene>
    <name evidence="15" type="ORF">PUMCH_003735</name>
</gene>
<organism evidence="15 16">
    <name type="scientific">Australozyma saopauloensis</name>
    <dbReference type="NCBI Taxonomy" id="291208"/>
    <lineage>
        <taxon>Eukaryota</taxon>
        <taxon>Fungi</taxon>
        <taxon>Dikarya</taxon>
        <taxon>Ascomycota</taxon>
        <taxon>Saccharomycotina</taxon>
        <taxon>Pichiomycetes</taxon>
        <taxon>Metschnikowiaceae</taxon>
        <taxon>Australozyma</taxon>
    </lineage>
</organism>
<dbReference type="GO" id="GO:0031507">
    <property type="term" value="P:heterochromatin formation"/>
    <property type="evidence" value="ECO:0007669"/>
    <property type="project" value="UniProtKB-ARBA"/>
</dbReference>
<dbReference type="EC" id="2.3.1.48" evidence="3 12"/>
<dbReference type="Pfam" id="PF01853">
    <property type="entry name" value="MOZ_SAS"/>
    <property type="match status" value="1"/>
</dbReference>
<dbReference type="GO" id="GO:0003712">
    <property type="term" value="F:transcription coregulator activity"/>
    <property type="evidence" value="ECO:0007669"/>
    <property type="project" value="TreeGrafter"/>
</dbReference>
<dbReference type="GO" id="GO:1990467">
    <property type="term" value="C:NuA3a histone acetyltransferase complex"/>
    <property type="evidence" value="ECO:0007669"/>
    <property type="project" value="TreeGrafter"/>
</dbReference>
<feature type="domain" description="MYST-type HAT" evidence="14">
    <location>
        <begin position="262"/>
        <end position="554"/>
    </location>
</feature>
<evidence type="ECO:0000256" key="10">
    <source>
        <dbReference type="ARBA" id="ARBA00023242"/>
    </source>
</evidence>
<dbReference type="RefSeq" id="XP_062878763.1">
    <property type="nucleotide sequence ID" value="XM_063022693.1"/>
</dbReference>
<evidence type="ECO:0000313" key="15">
    <source>
        <dbReference type="EMBL" id="WPK26382.1"/>
    </source>
</evidence>
<dbReference type="FunFam" id="3.40.630.30:FF:000001">
    <property type="entry name" value="Histone acetyltransferase"/>
    <property type="match status" value="1"/>
</dbReference>
<keyword evidence="7" id="KW-0862">Zinc</keyword>
<evidence type="ECO:0000256" key="1">
    <source>
        <dbReference type="ARBA" id="ARBA00004123"/>
    </source>
</evidence>
<dbReference type="InterPro" id="IPR050603">
    <property type="entry name" value="MYST_HAT"/>
</dbReference>
<feature type="compositionally biased region" description="Acidic residues" evidence="13">
    <location>
        <begin position="813"/>
        <end position="827"/>
    </location>
</feature>
<evidence type="ECO:0000259" key="14">
    <source>
        <dbReference type="PROSITE" id="PS51726"/>
    </source>
</evidence>
<evidence type="ECO:0000256" key="9">
    <source>
        <dbReference type="ARBA" id="ARBA00022990"/>
    </source>
</evidence>
<dbReference type="GO" id="GO:0004402">
    <property type="term" value="F:histone acetyltransferase activity"/>
    <property type="evidence" value="ECO:0007669"/>
    <property type="project" value="InterPro"/>
</dbReference>
<feature type="compositionally biased region" description="Acidic residues" evidence="13">
    <location>
        <begin position="666"/>
        <end position="729"/>
    </location>
</feature>
<feature type="compositionally biased region" description="Acidic residues" evidence="13">
    <location>
        <begin position="748"/>
        <end position="767"/>
    </location>
</feature>
<dbReference type="GO" id="GO:0008270">
    <property type="term" value="F:zinc ion binding"/>
    <property type="evidence" value="ECO:0007669"/>
    <property type="project" value="UniProtKB-KW"/>
</dbReference>
<dbReference type="Gene3D" id="1.10.10.10">
    <property type="entry name" value="Winged helix-like DNA-binding domain superfamily/Winged helix DNA-binding domain"/>
    <property type="match status" value="1"/>
</dbReference>
<evidence type="ECO:0000256" key="8">
    <source>
        <dbReference type="ARBA" id="ARBA00022853"/>
    </source>
</evidence>
<dbReference type="GO" id="GO:0006357">
    <property type="term" value="P:regulation of transcription by RNA polymerase II"/>
    <property type="evidence" value="ECO:0007669"/>
    <property type="project" value="TreeGrafter"/>
</dbReference>
<protein>
    <recommendedName>
        <fullName evidence="3 12">Histone acetyltransferase</fullName>
        <ecNumber evidence="3 12">2.3.1.48</ecNumber>
    </recommendedName>
</protein>
<evidence type="ECO:0000256" key="4">
    <source>
        <dbReference type="ARBA" id="ARBA00022679"/>
    </source>
</evidence>
<dbReference type="GeneID" id="88174798"/>
<feature type="compositionally biased region" description="Basic and acidic residues" evidence="13">
    <location>
        <begin position="20"/>
        <end position="33"/>
    </location>
</feature>
<keyword evidence="5" id="KW-0479">Metal-binding</keyword>
<evidence type="ECO:0000256" key="6">
    <source>
        <dbReference type="ARBA" id="ARBA00022771"/>
    </source>
</evidence>
<comment type="similarity">
    <text evidence="2 12">Belongs to the MYST (SAS/MOZ) family.</text>
</comment>
<feature type="region of interest" description="Disordered" evidence="13">
    <location>
        <begin position="116"/>
        <end position="163"/>
    </location>
</feature>
<feature type="region of interest" description="Disordered" evidence="13">
    <location>
        <begin position="230"/>
        <end position="252"/>
    </location>
</feature>
<feature type="compositionally biased region" description="Basic and acidic residues" evidence="13">
    <location>
        <begin position="772"/>
        <end position="788"/>
    </location>
</feature>
<keyword evidence="16" id="KW-1185">Reference proteome</keyword>
<dbReference type="KEGG" id="asau:88174798"/>
<proteinExistence type="inferred from homology"/>
<keyword evidence="6" id="KW-0863">Zinc-finger</keyword>
<feature type="compositionally biased region" description="Basic and acidic residues" evidence="13">
    <location>
        <begin position="798"/>
        <end position="808"/>
    </location>
</feature>
<feature type="region of interest" description="Disordered" evidence="13">
    <location>
        <begin position="1"/>
        <end position="33"/>
    </location>
</feature>
<feature type="compositionally biased region" description="Basic and acidic residues" evidence="13">
    <location>
        <begin position="231"/>
        <end position="247"/>
    </location>
</feature>
<sequence length="886" mass="101022">MANGHLINGSESILRHRRQESRTRLRSSLEPKLEDAISPADSLQISLEASSGSQKSRKKVLNHIRTGRPRLYCSKTIRHDELQFTVQIKFNVRNRLVKRLLGYDYSMHQRSPSIEVEEIDDTKRSRRARASTNTPGSVVSSDVSRSSSRSGSKKRERSTLRISKVFRPDLRNTELDVELSGPSFDQKPPSSEPPLPYYGVLPFPDCIINDTDPTAIDRQIFNGFMTLGSKRQRESQERDISSKEMERSASATPIPQNASLYFKRSKIEHICFRDHLLDTWYSSPYPEEFSKNKILYMCEFCLKYMSSPKSFERHQMKVCGAANNHPPGVEIYRDANAKLAFWEVDGRKNIEYCQNLCLLAKLFLNSKTLYYDVEPFVFYVLTEIDEQDSSIYHFVGYFSKEKLNNSDYNVSCILTLPLYQRKGYGHLMIDFSYLLSRKEFKYGTPEKPLSDLGLVSYRNYWRIAIAHALQKLSEDIMTNANSQYYISLEIVSKMTGIKPSDVVVGLEQLEALIRNKQTYEYAIVIDKKKVNEIVDSWNSRGYYALKPELCIWKPLIYGPSGGINSVPNIAPSQNNQLAFPISNTISMISDFLQDDINNPYTYDEEAVKEIQNLEEHSKSSGVAPKKFVPQDYVVCHPDHANGKPIKIIKQTEEIRIAELDAELESEASGENLNFDEDFEADEVPSDDEDDVGNYDEDDEAGDNDDGEAEVVEDEDEDSDDAEDAEDDRDEKDNKARISSGSRTRGDREEEEEEEEENDSGAGTEDELTLAGSDKESSSEKELESDHENYGNTKMDSSSPRKNENESRNSSEYGDLDEGSSDEDEDVDPNERDNSPVLKRNSRDSILRKSSRTKATSLPPYQRSLRSNDSSKSETSKLLLRRSSRRS</sequence>
<accession>A0AAX4HES1</accession>
<evidence type="ECO:0000256" key="3">
    <source>
        <dbReference type="ARBA" id="ARBA00013184"/>
    </source>
</evidence>
<comment type="catalytic activity">
    <reaction evidence="12">
        <text>L-lysyl-[protein] + acetyl-CoA = N(6)-acetyl-L-lysyl-[protein] + CoA + H(+)</text>
        <dbReference type="Rhea" id="RHEA:45948"/>
        <dbReference type="Rhea" id="RHEA-COMP:9752"/>
        <dbReference type="Rhea" id="RHEA-COMP:10731"/>
        <dbReference type="ChEBI" id="CHEBI:15378"/>
        <dbReference type="ChEBI" id="CHEBI:29969"/>
        <dbReference type="ChEBI" id="CHEBI:57287"/>
        <dbReference type="ChEBI" id="CHEBI:57288"/>
        <dbReference type="ChEBI" id="CHEBI:61930"/>
        <dbReference type="EC" id="2.3.1.48"/>
    </reaction>
</comment>
<dbReference type="Gene3D" id="3.40.630.30">
    <property type="match status" value="1"/>
</dbReference>
<reference evidence="15 16" key="1">
    <citation type="submission" date="2023-10" db="EMBL/GenBank/DDBJ databases">
        <title>Draft Genome Sequence of Candida saopaulonensis from a very Premature Infant with Sepsis.</title>
        <authorList>
            <person name="Ning Y."/>
            <person name="Dai R."/>
            <person name="Xiao M."/>
            <person name="Xu Y."/>
            <person name="Yan Q."/>
            <person name="Zhang L."/>
        </authorList>
    </citation>
    <scope>NUCLEOTIDE SEQUENCE [LARGE SCALE GENOMIC DNA]</scope>
    <source>
        <strain evidence="15 16">19XY460</strain>
    </source>
</reference>
<feature type="compositionally biased region" description="Low complexity" evidence="13">
    <location>
        <begin position="136"/>
        <end position="150"/>
    </location>
</feature>
<evidence type="ECO:0000256" key="12">
    <source>
        <dbReference type="RuleBase" id="RU361211"/>
    </source>
</evidence>
<dbReference type="InterPro" id="IPR036388">
    <property type="entry name" value="WH-like_DNA-bd_sf"/>
</dbReference>
<keyword evidence="10 12" id="KW-0539">Nucleus</keyword>
<evidence type="ECO:0000256" key="13">
    <source>
        <dbReference type="SAM" id="MobiDB-lite"/>
    </source>
</evidence>
<dbReference type="PROSITE" id="PS51726">
    <property type="entry name" value="MYST_HAT"/>
    <property type="match status" value="1"/>
</dbReference>
<dbReference type="Gene3D" id="3.30.60.60">
    <property type="entry name" value="N-acetyl transferase-like"/>
    <property type="match status" value="1"/>
</dbReference>
<dbReference type="AlphaFoldDB" id="A0AAX4HES1"/>
<keyword evidence="4" id="KW-0808">Transferase</keyword>
<keyword evidence="9" id="KW-0007">Acetylation</keyword>
<dbReference type="InterPro" id="IPR002717">
    <property type="entry name" value="HAT_MYST-type"/>
</dbReference>
<dbReference type="PANTHER" id="PTHR10615">
    <property type="entry name" value="HISTONE ACETYLTRANSFERASE"/>
    <property type="match status" value="1"/>
</dbReference>
<comment type="subcellular location">
    <subcellularLocation>
        <location evidence="1 12">Nucleus</location>
    </subcellularLocation>
</comment>
<dbReference type="PANTHER" id="PTHR10615:SF161">
    <property type="entry name" value="HISTONE ACETYLTRANSFERASE KAT7"/>
    <property type="match status" value="1"/>
</dbReference>
<evidence type="ECO:0000256" key="7">
    <source>
        <dbReference type="ARBA" id="ARBA00022833"/>
    </source>
</evidence>
<evidence type="ECO:0000313" key="16">
    <source>
        <dbReference type="Proteomes" id="UP001338582"/>
    </source>
</evidence>
<dbReference type="FunFam" id="3.30.60.60:FF:000001">
    <property type="entry name" value="Histone acetyltransferase"/>
    <property type="match status" value="1"/>
</dbReference>
<evidence type="ECO:0000256" key="11">
    <source>
        <dbReference type="PIRSR" id="PIRSR602717-51"/>
    </source>
</evidence>
<evidence type="ECO:0000256" key="5">
    <source>
        <dbReference type="ARBA" id="ARBA00022723"/>
    </source>
</evidence>